<proteinExistence type="predicted"/>
<reference evidence="1 2" key="1">
    <citation type="journal article" date="2016" name="Nat. Commun.">
        <title>Thousands of microbial genomes shed light on interconnected biogeochemical processes in an aquifer system.</title>
        <authorList>
            <person name="Anantharaman K."/>
            <person name="Brown C.T."/>
            <person name="Hug L.A."/>
            <person name="Sharon I."/>
            <person name="Castelle C.J."/>
            <person name="Probst A.J."/>
            <person name="Thomas B.C."/>
            <person name="Singh A."/>
            <person name="Wilkins M.J."/>
            <person name="Karaoz U."/>
            <person name="Brodie E.L."/>
            <person name="Williams K.H."/>
            <person name="Hubbard S.S."/>
            <person name="Banfield J.F."/>
        </authorList>
    </citation>
    <scope>NUCLEOTIDE SEQUENCE [LARGE SCALE GENOMIC DNA]</scope>
</reference>
<evidence type="ECO:0000313" key="1">
    <source>
        <dbReference type="EMBL" id="OGN05876.1"/>
    </source>
</evidence>
<dbReference type="AlphaFoldDB" id="A0A1F8F0T6"/>
<dbReference type="EMBL" id="MGJJ01000004">
    <property type="protein sequence ID" value="OGN05876.1"/>
    <property type="molecule type" value="Genomic_DNA"/>
</dbReference>
<dbReference type="Proteomes" id="UP000177419">
    <property type="component" value="Unassembled WGS sequence"/>
</dbReference>
<name>A0A1F8F0T6_9BACT</name>
<accession>A0A1F8F0T6</accession>
<organism evidence="1 2">
    <name type="scientific">Candidatus Yanofskybacteria bacterium RIFCSPHIGHO2_01_FULL_44_22</name>
    <dbReference type="NCBI Taxonomy" id="1802669"/>
    <lineage>
        <taxon>Bacteria</taxon>
        <taxon>Candidatus Yanofskyibacteriota</taxon>
    </lineage>
</organism>
<comment type="caution">
    <text evidence="1">The sequence shown here is derived from an EMBL/GenBank/DDBJ whole genome shotgun (WGS) entry which is preliminary data.</text>
</comment>
<protein>
    <submittedName>
        <fullName evidence="1">Uncharacterized protein</fullName>
    </submittedName>
</protein>
<sequence length="82" mass="8894">MLIALIVVLGFAAGYIFYSQFTGPAPAPEPPIVSGRDDLKKFETLQINFSVLDNAKYKTLEVFGESPVVPGTTGKKNIFAPF</sequence>
<gene>
    <name evidence="1" type="ORF">A2746_00805</name>
</gene>
<dbReference type="STRING" id="1802669.A2746_00805"/>
<evidence type="ECO:0000313" key="2">
    <source>
        <dbReference type="Proteomes" id="UP000177419"/>
    </source>
</evidence>